<dbReference type="EMBL" id="QTSX02006403">
    <property type="protein sequence ID" value="KAJ9055323.1"/>
    <property type="molecule type" value="Genomic_DNA"/>
</dbReference>
<protein>
    <submittedName>
        <fullName evidence="1">Uncharacterized protein</fullName>
    </submittedName>
</protein>
<organism evidence="1 2">
    <name type="scientific">Entomophthora muscae</name>
    <dbReference type="NCBI Taxonomy" id="34485"/>
    <lineage>
        <taxon>Eukaryota</taxon>
        <taxon>Fungi</taxon>
        <taxon>Fungi incertae sedis</taxon>
        <taxon>Zoopagomycota</taxon>
        <taxon>Entomophthoromycotina</taxon>
        <taxon>Entomophthoromycetes</taxon>
        <taxon>Entomophthorales</taxon>
        <taxon>Entomophthoraceae</taxon>
        <taxon>Entomophthora</taxon>
    </lineage>
</organism>
<name>A0ACC2RYX7_9FUNG</name>
<evidence type="ECO:0000313" key="2">
    <source>
        <dbReference type="Proteomes" id="UP001165960"/>
    </source>
</evidence>
<proteinExistence type="predicted"/>
<reference evidence="1" key="1">
    <citation type="submission" date="2022-04" db="EMBL/GenBank/DDBJ databases">
        <title>Genome of the entomopathogenic fungus Entomophthora muscae.</title>
        <authorList>
            <person name="Elya C."/>
            <person name="Lovett B.R."/>
            <person name="Lee E."/>
            <person name="Macias A.M."/>
            <person name="Hajek A.E."/>
            <person name="De Bivort B.L."/>
            <person name="Kasson M.T."/>
            <person name="De Fine Licht H.H."/>
            <person name="Stajich J.E."/>
        </authorList>
    </citation>
    <scope>NUCLEOTIDE SEQUENCE</scope>
    <source>
        <strain evidence="1">Berkeley</strain>
    </source>
</reference>
<accession>A0ACC2RYX7</accession>
<evidence type="ECO:0000313" key="1">
    <source>
        <dbReference type="EMBL" id="KAJ9055323.1"/>
    </source>
</evidence>
<keyword evidence="2" id="KW-1185">Reference proteome</keyword>
<dbReference type="Proteomes" id="UP001165960">
    <property type="component" value="Unassembled WGS sequence"/>
</dbReference>
<sequence>MNPKGSHKQKGKGNNRMDLESLGIVLGAVMNVISILVLKTQESNPSPLKVDWTPQDGPGPANLLSYRLKLLSCPATRRPNTEDSLNGCQIASKLVPLETNTYTGKVVCLKEVVKRPTTIPANKHQLLPVSSPEKVLQLANSGDMVNNSGKTKHCHFCSPEPVQPRTAKPVPLRAQTYTEAVAWAKSTTSPANKHQLLPVPSPERGMQLARSGYMVNQSGKIKHCHFCLPECTQPEPDALQNLSQDPCPTGKPFMDLKPSKSKEAKSHGIRTLAVW</sequence>
<gene>
    <name evidence="1" type="ORF">DSO57_1005143</name>
</gene>
<comment type="caution">
    <text evidence="1">The sequence shown here is derived from an EMBL/GenBank/DDBJ whole genome shotgun (WGS) entry which is preliminary data.</text>
</comment>